<dbReference type="EMBL" id="CP068108">
    <property type="protein sequence ID" value="QQT99081.1"/>
    <property type="molecule type" value="Genomic_DNA"/>
</dbReference>
<dbReference type="OrthoDB" id="1120081at2"/>
<dbReference type="Proteomes" id="UP000596202">
    <property type="component" value="Chromosome"/>
</dbReference>
<gene>
    <name evidence="2" type="ORF">I6I88_12770</name>
</gene>
<evidence type="ECO:0000256" key="1">
    <source>
        <dbReference type="SAM" id="Phobius"/>
    </source>
</evidence>
<dbReference type="AlphaFoldDB" id="A0A9Q6Z5Z9"/>
<keyword evidence="1" id="KW-0812">Transmembrane</keyword>
<protein>
    <submittedName>
        <fullName evidence="2">Uncharacterized protein</fullName>
    </submittedName>
</protein>
<dbReference type="GeneID" id="93528540"/>
<feature type="transmembrane region" description="Helical" evidence="1">
    <location>
        <begin position="59"/>
        <end position="77"/>
    </location>
</feature>
<reference evidence="2 3" key="1">
    <citation type="submission" date="2021-01" db="EMBL/GenBank/DDBJ databases">
        <title>FDA dAtabase for Regulatory Grade micrObial Sequences (FDA-ARGOS): Supporting development and validation of Infectious Disease Dx tests.</title>
        <authorList>
            <person name="Sproer C."/>
            <person name="Gronow S."/>
            <person name="Severitt S."/>
            <person name="Schroder I."/>
            <person name="Tallon L."/>
            <person name="Sadzewicz L."/>
            <person name="Zhao X."/>
            <person name="Boylan J."/>
            <person name="Ott S."/>
            <person name="Bowen H."/>
            <person name="Vavikolanu K."/>
            <person name="Mehta A."/>
            <person name="Aluvathingal J."/>
            <person name="Nadendla S."/>
            <person name="Lowell S."/>
            <person name="Myers T."/>
            <person name="Yan Y."/>
            <person name="Sichtig H."/>
        </authorList>
    </citation>
    <scope>NUCLEOTIDE SEQUENCE [LARGE SCALE GENOMIC DNA]</scope>
    <source>
        <strain evidence="2 3">FDAARGOS_1131</strain>
    </source>
</reference>
<keyword evidence="1" id="KW-0472">Membrane</keyword>
<proteinExistence type="predicted"/>
<evidence type="ECO:0000313" key="2">
    <source>
        <dbReference type="EMBL" id="QQT99081.1"/>
    </source>
</evidence>
<evidence type="ECO:0000313" key="3">
    <source>
        <dbReference type="Proteomes" id="UP000596202"/>
    </source>
</evidence>
<dbReference type="RefSeq" id="WP_002986729.1">
    <property type="nucleotide sequence ID" value="NZ_CP068108.1"/>
</dbReference>
<keyword evidence="1" id="KW-1133">Transmembrane helix</keyword>
<accession>A0A9Q6Z5Z9</accession>
<sequence>MKNKNKNKVDLYPALWVIVWDVAITAIYQPKEYWQGNLRMVNEGNPIGYICMTTNQYGLFYLAFIWLVAVVLFAKILPYSLSKTFLLFVFISHNIGIVNWMLFKNHFVFAILFILLNSLFFDRKEICSNSKTTLFKN</sequence>
<organism evidence="2 3">
    <name type="scientific">Myroides odoratus</name>
    <name type="common">Flavobacterium odoratum</name>
    <dbReference type="NCBI Taxonomy" id="256"/>
    <lineage>
        <taxon>Bacteria</taxon>
        <taxon>Pseudomonadati</taxon>
        <taxon>Bacteroidota</taxon>
        <taxon>Flavobacteriia</taxon>
        <taxon>Flavobacteriales</taxon>
        <taxon>Flavobacteriaceae</taxon>
        <taxon>Myroides</taxon>
    </lineage>
</organism>
<feature type="transmembrane region" description="Helical" evidence="1">
    <location>
        <begin position="107"/>
        <end position="122"/>
    </location>
</feature>
<name>A0A9Q6Z5Z9_MYROD</name>